<dbReference type="GO" id="GO:0032787">
    <property type="term" value="P:monocarboxylic acid metabolic process"/>
    <property type="evidence" value="ECO:0007669"/>
    <property type="project" value="UniProtKB-ARBA"/>
</dbReference>
<dbReference type="Gene3D" id="3.40.50.720">
    <property type="entry name" value="NAD(P)-binding Rossmann-like Domain"/>
    <property type="match status" value="1"/>
</dbReference>
<dbReference type="GO" id="GO:0016491">
    <property type="term" value="F:oxidoreductase activity"/>
    <property type="evidence" value="ECO:0007669"/>
    <property type="project" value="UniProtKB-KW"/>
</dbReference>
<name>A0A378YH15_9BURK</name>
<keyword evidence="6" id="KW-1185">Reference proteome</keyword>
<comment type="similarity">
    <text evidence="1 2">Belongs to the short-chain dehydrogenases/reductases (SDR) family.</text>
</comment>
<proteinExistence type="inferred from homology"/>
<dbReference type="PRINTS" id="PR00080">
    <property type="entry name" value="SDRFAMILY"/>
</dbReference>
<dbReference type="InterPro" id="IPR020904">
    <property type="entry name" value="Sc_DH/Rdtase_CS"/>
</dbReference>
<keyword evidence="3" id="KW-0560">Oxidoreductase</keyword>
<dbReference type="CDD" id="cd05233">
    <property type="entry name" value="SDR_c"/>
    <property type="match status" value="1"/>
</dbReference>
<dbReference type="InterPro" id="IPR050259">
    <property type="entry name" value="SDR"/>
</dbReference>
<dbReference type="KEGG" id="prb:X636_02185"/>
<dbReference type="SMR" id="A0A378YH15"/>
<evidence type="ECO:0000313" key="4">
    <source>
        <dbReference type="EMBL" id="VVE68846.1"/>
    </source>
</evidence>
<dbReference type="PROSITE" id="PS00061">
    <property type="entry name" value="ADH_SHORT"/>
    <property type="match status" value="1"/>
</dbReference>
<dbReference type="InterPro" id="IPR002347">
    <property type="entry name" value="SDR_fam"/>
</dbReference>
<dbReference type="Proteomes" id="UP000361468">
    <property type="component" value="Unassembled WGS sequence"/>
</dbReference>
<evidence type="ECO:0000313" key="6">
    <source>
        <dbReference type="Proteomes" id="UP000361468"/>
    </source>
</evidence>
<evidence type="ECO:0000256" key="2">
    <source>
        <dbReference type="RuleBase" id="RU000363"/>
    </source>
</evidence>
<evidence type="ECO:0000313" key="3">
    <source>
        <dbReference type="EMBL" id="SUA76138.1"/>
    </source>
</evidence>
<dbReference type="RefSeq" id="WP_023871803.1">
    <property type="nucleotide sequence ID" value="NC_023018.2"/>
</dbReference>
<dbReference type="GeneID" id="57199685"/>
<reference evidence="3 5" key="1">
    <citation type="submission" date="2018-06" db="EMBL/GenBank/DDBJ databases">
        <authorList>
            <consortium name="Pathogen Informatics"/>
            <person name="Doyle S."/>
        </authorList>
    </citation>
    <scope>NUCLEOTIDE SEQUENCE [LARGE SCALE GENOMIC DNA]</scope>
    <source>
        <strain evidence="3 5">NCTC13160</strain>
    </source>
</reference>
<reference evidence="4 6" key="2">
    <citation type="submission" date="2019-08" db="EMBL/GenBank/DDBJ databases">
        <authorList>
            <person name="Peeters C."/>
        </authorList>
    </citation>
    <scope>NUCLEOTIDE SEQUENCE [LARGE SCALE GENOMIC DNA]</scope>
    <source>
        <strain evidence="4 6">LMG 31119</strain>
    </source>
</reference>
<evidence type="ECO:0000256" key="1">
    <source>
        <dbReference type="ARBA" id="ARBA00006484"/>
    </source>
</evidence>
<dbReference type="STRING" id="93220.A6P55_03310"/>
<dbReference type="PANTHER" id="PTHR42879">
    <property type="entry name" value="3-OXOACYL-(ACYL-CARRIER-PROTEIN) REDUCTASE"/>
    <property type="match status" value="1"/>
</dbReference>
<dbReference type="OrthoDB" id="9786435at2"/>
<dbReference type="Proteomes" id="UP000254573">
    <property type="component" value="Unassembled WGS sequence"/>
</dbReference>
<dbReference type="Pfam" id="PF00106">
    <property type="entry name" value="adh_short"/>
    <property type="match status" value="1"/>
</dbReference>
<evidence type="ECO:0000313" key="5">
    <source>
        <dbReference type="Proteomes" id="UP000254573"/>
    </source>
</evidence>
<sequence length="270" mass="27306">MTSTTTPATAAPASLQGAHALVTGGARGIGEAVARALLSQGARVTLLGRNETTLAAGARALAAHGDVAWVSADISDAAAVEAAFARAAERFGPVQVLVNNAGQALSAPFGKTDAALWQQMIDVNLTGTFHCIRAALPAMLAAGWGRIVNVASTAGLIGYPYVTAYCAAKHGVVGLTRALALEVAKKGVTVNAVCPGYTETDIVRDAVANIVAKTGRSEDEARAELAGRNPQARLVQPQEVADAVLWLCQPAASAMTGQSLAVAGGEVTVG</sequence>
<dbReference type="AlphaFoldDB" id="A0A378YH15"/>
<dbReference type="SUPFAM" id="SSF51735">
    <property type="entry name" value="NAD(P)-binding Rossmann-fold domains"/>
    <property type="match status" value="1"/>
</dbReference>
<dbReference type="EMBL" id="CABPSO010000009">
    <property type="protein sequence ID" value="VVE68846.1"/>
    <property type="molecule type" value="Genomic_DNA"/>
</dbReference>
<dbReference type="PRINTS" id="PR00081">
    <property type="entry name" value="GDHRDH"/>
</dbReference>
<dbReference type="FunFam" id="3.40.50.720:FF:000084">
    <property type="entry name" value="Short-chain dehydrogenase reductase"/>
    <property type="match status" value="1"/>
</dbReference>
<dbReference type="InterPro" id="IPR036291">
    <property type="entry name" value="NAD(P)-bd_dom_sf"/>
</dbReference>
<dbReference type="KEGG" id="ppno:DA70_00040"/>
<dbReference type="KEGG" id="ppnm:LV28_06235"/>
<protein>
    <submittedName>
        <fullName evidence="4">3-hydroxyacyl-CoA dehydrogenase</fullName>
    </submittedName>
    <submittedName>
        <fullName evidence="3">Ketoacyl reductase</fullName>
        <ecNumber evidence="3">1.3.1.-</ecNumber>
    </submittedName>
</protein>
<dbReference type="PANTHER" id="PTHR42879:SF2">
    <property type="entry name" value="3-OXOACYL-[ACYL-CARRIER-PROTEIN] REDUCTASE FABG"/>
    <property type="match status" value="1"/>
</dbReference>
<dbReference type="EC" id="1.3.1.-" evidence="3"/>
<organism evidence="3 5">
    <name type="scientific">Pandoraea pnomenusa</name>
    <dbReference type="NCBI Taxonomy" id="93220"/>
    <lineage>
        <taxon>Bacteria</taxon>
        <taxon>Pseudomonadati</taxon>
        <taxon>Pseudomonadota</taxon>
        <taxon>Betaproteobacteria</taxon>
        <taxon>Burkholderiales</taxon>
        <taxon>Burkholderiaceae</taxon>
        <taxon>Pandoraea</taxon>
    </lineage>
</organism>
<dbReference type="EMBL" id="UGSG01000001">
    <property type="protein sequence ID" value="SUA76138.1"/>
    <property type="molecule type" value="Genomic_DNA"/>
</dbReference>
<accession>A0A378YH15</accession>
<gene>
    <name evidence="3" type="primary">actIII</name>
    <name evidence="3" type="ORF">NCTC13160_01236</name>
    <name evidence="4" type="ORF">PPN31119_03083</name>
</gene>